<protein>
    <submittedName>
        <fullName evidence="1">Uncharacterized protein</fullName>
    </submittedName>
</protein>
<reference evidence="1 2" key="1">
    <citation type="submission" date="2016-01" db="EMBL/GenBank/DDBJ databases">
        <title>Highly variable Streptococcus oralis are common among viridans streptococci isolated from primates.</title>
        <authorList>
            <person name="Denapaite D."/>
            <person name="Rieger M."/>
            <person name="Koendgen S."/>
            <person name="Brueckner R."/>
            <person name="Ochigava I."/>
            <person name="Kappeler P."/>
            <person name="Maetz-Rensing K."/>
            <person name="Leendertz F."/>
            <person name="Hakenbeck R."/>
        </authorList>
    </citation>
    <scope>NUCLEOTIDE SEQUENCE [LARGE SCALE GENOMIC DNA]</scope>
    <source>
        <strain evidence="1 2">DD14</strain>
    </source>
</reference>
<dbReference type="PATRIC" id="fig|1303.77.peg.374"/>
<dbReference type="EMBL" id="LQRI01000063">
    <property type="protein sequence ID" value="KXT83845.1"/>
    <property type="molecule type" value="Genomic_DNA"/>
</dbReference>
<dbReference type="Proteomes" id="UP000070497">
    <property type="component" value="Unassembled WGS sequence"/>
</dbReference>
<evidence type="ECO:0000313" key="1">
    <source>
        <dbReference type="EMBL" id="KXT83845.1"/>
    </source>
</evidence>
<sequence length="39" mass="4592">MELDLNGQVLFSFQRISVNFSAIYDKMGVSQKMIHRIKF</sequence>
<accession>A0A139P6N7</accession>
<evidence type="ECO:0000313" key="2">
    <source>
        <dbReference type="Proteomes" id="UP000070497"/>
    </source>
</evidence>
<gene>
    <name evidence="1" type="ORF">SORDD14_00324</name>
</gene>
<dbReference type="AlphaFoldDB" id="A0A139P6N7"/>
<organism evidence="1 2">
    <name type="scientific">Streptococcus oralis</name>
    <dbReference type="NCBI Taxonomy" id="1303"/>
    <lineage>
        <taxon>Bacteria</taxon>
        <taxon>Bacillati</taxon>
        <taxon>Bacillota</taxon>
        <taxon>Bacilli</taxon>
        <taxon>Lactobacillales</taxon>
        <taxon>Streptococcaceae</taxon>
        <taxon>Streptococcus</taxon>
    </lineage>
</organism>
<name>A0A139P6N7_STROR</name>
<comment type="caution">
    <text evidence="1">The sequence shown here is derived from an EMBL/GenBank/DDBJ whole genome shotgun (WGS) entry which is preliminary data.</text>
</comment>
<proteinExistence type="predicted"/>